<dbReference type="EMBL" id="OZ026884">
    <property type="protein sequence ID" value="CAL1238961.1"/>
    <property type="molecule type" value="Genomic_DNA"/>
</dbReference>
<gene>
    <name evidence="2" type="ORF">MECH1_V1_0180</name>
</gene>
<feature type="region of interest" description="Disordered" evidence="1">
    <location>
        <begin position="32"/>
        <end position="61"/>
    </location>
</feature>
<organism evidence="2 3">
    <name type="scientific">Candidatus Methylocalor cossyra</name>
    <dbReference type="NCBI Taxonomy" id="3108543"/>
    <lineage>
        <taxon>Bacteria</taxon>
        <taxon>Pseudomonadati</taxon>
        <taxon>Pseudomonadota</taxon>
        <taxon>Gammaproteobacteria</taxon>
        <taxon>Methylococcales</taxon>
        <taxon>Methylococcaceae</taxon>
        <taxon>Candidatus Methylocalor</taxon>
    </lineage>
</organism>
<keyword evidence="3" id="KW-1185">Reference proteome</keyword>
<feature type="compositionally biased region" description="Low complexity" evidence="1">
    <location>
        <begin position="32"/>
        <end position="46"/>
    </location>
</feature>
<accession>A0ABP1C4K6</accession>
<name>A0ABP1C4K6_9GAMM</name>
<feature type="compositionally biased region" description="Basic residues" evidence="1">
    <location>
        <begin position="52"/>
        <end position="61"/>
    </location>
</feature>
<evidence type="ECO:0000313" key="3">
    <source>
        <dbReference type="Proteomes" id="UP001497493"/>
    </source>
</evidence>
<sequence>MRTAAAQVTTVDFFLARPTGQFLAQVRRLASATGAGQAGTGKAAPALGMGSSRRKVPGACL</sequence>
<evidence type="ECO:0000256" key="1">
    <source>
        <dbReference type="SAM" id="MobiDB-lite"/>
    </source>
</evidence>
<protein>
    <submittedName>
        <fullName evidence="2">Uncharacterized protein</fullName>
    </submittedName>
</protein>
<evidence type="ECO:0000313" key="2">
    <source>
        <dbReference type="EMBL" id="CAL1238961.1"/>
    </source>
</evidence>
<dbReference type="Proteomes" id="UP001497493">
    <property type="component" value="Chromosome"/>
</dbReference>
<reference evidence="2 3" key="1">
    <citation type="submission" date="2024-04" db="EMBL/GenBank/DDBJ databases">
        <authorList>
            <person name="Cremers G."/>
        </authorList>
    </citation>
    <scope>NUCLEOTIDE SEQUENCE [LARGE SCALE GENOMIC DNA]</scope>
    <source>
        <strain evidence="2">MeCH1-AG</strain>
    </source>
</reference>
<proteinExistence type="predicted"/>